<dbReference type="EMBL" id="LAZR01002051">
    <property type="protein sequence ID" value="KKN35255.1"/>
    <property type="molecule type" value="Genomic_DNA"/>
</dbReference>
<evidence type="ECO:0000313" key="2">
    <source>
        <dbReference type="EMBL" id="KKN35255.1"/>
    </source>
</evidence>
<sequence length="217" mass="25497">MKMCKCEHLIDDYLFDRLDDENKKKFEEHYFNCHYCFEKMVEKDELISLIKQKGDGIFQDEYVVEEGKGATWFEKIVSFFTPKQWALLPVYTALILVAVFIFFPYFKPAPPQFFISEETVRGESITLISPVIDINIVPSKFEWKDPGKDVEYKIYIYDNGFKLWTTTTKDNFIVLPEKIKKRMTLGGKYSWEVKAFSPEGTLIALSSKVHFKITKSE</sequence>
<organism evidence="2">
    <name type="scientific">marine sediment metagenome</name>
    <dbReference type="NCBI Taxonomy" id="412755"/>
    <lineage>
        <taxon>unclassified sequences</taxon>
        <taxon>metagenomes</taxon>
        <taxon>ecological metagenomes</taxon>
    </lineage>
</organism>
<keyword evidence="1" id="KW-1133">Transmembrane helix</keyword>
<accession>A0A0F9PUA2</accession>
<feature type="transmembrane region" description="Helical" evidence="1">
    <location>
        <begin position="85"/>
        <end position="106"/>
    </location>
</feature>
<proteinExistence type="predicted"/>
<dbReference type="AlphaFoldDB" id="A0A0F9PUA2"/>
<evidence type="ECO:0008006" key="3">
    <source>
        <dbReference type="Google" id="ProtNLM"/>
    </source>
</evidence>
<name>A0A0F9PUA2_9ZZZZ</name>
<reference evidence="2" key="1">
    <citation type="journal article" date="2015" name="Nature">
        <title>Complex archaea that bridge the gap between prokaryotes and eukaryotes.</title>
        <authorList>
            <person name="Spang A."/>
            <person name="Saw J.H."/>
            <person name="Jorgensen S.L."/>
            <person name="Zaremba-Niedzwiedzka K."/>
            <person name="Martijn J."/>
            <person name="Lind A.E."/>
            <person name="van Eijk R."/>
            <person name="Schleper C."/>
            <person name="Guy L."/>
            <person name="Ettema T.J."/>
        </authorList>
    </citation>
    <scope>NUCLEOTIDE SEQUENCE</scope>
</reference>
<gene>
    <name evidence="2" type="ORF">LCGC14_0785480</name>
</gene>
<evidence type="ECO:0000256" key="1">
    <source>
        <dbReference type="SAM" id="Phobius"/>
    </source>
</evidence>
<keyword evidence="1" id="KW-0812">Transmembrane</keyword>
<protein>
    <recommendedName>
        <fullName evidence="3">Zinc-finger domain-containing protein</fullName>
    </recommendedName>
</protein>
<comment type="caution">
    <text evidence="2">The sequence shown here is derived from an EMBL/GenBank/DDBJ whole genome shotgun (WGS) entry which is preliminary data.</text>
</comment>
<keyword evidence="1" id="KW-0472">Membrane</keyword>